<dbReference type="EMBL" id="CP059732">
    <property type="protein sequence ID" value="QMW04093.1"/>
    <property type="molecule type" value="Genomic_DNA"/>
</dbReference>
<organism evidence="1 2">
    <name type="scientific">Spirosoma foliorum</name>
    <dbReference type="NCBI Taxonomy" id="2710596"/>
    <lineage>
        <taxon>Bacteria</taxon>
        <taxon>Pseudomonadati</taxon>
        <taxon>Bacteroidota</taxon>
        <taxon>Cytophagia</taxon>
        <taxon>Cytophagales</taxon>
        <taxon>Cytophagaceae</taxon>
        <taxon>Spirosoma</taxon>
    </lineage>
</organism>
<proteinExistence type="predicted"/>
<accession>A0A7G5GZ01</accession>
<sequence length="309" mass="34249">MYFPYLRGRQNELLALNQLSSVLSGTLKVLPIIEPVKAQNYNAFRSLARNKVPFVLIVNPTVGDLQGASGQAVIENKLINGSLSGSTSYYLGIIITANTSLAQIDYFLRTYPDHPKVIIHKAIYSDTIGLLSLLSGYKNIEYQVFIDNRTSTAYQNKFISYQRILLKDGFVKSASNATYEDSDLFCDIHTTYSSLGFQGFGDFLTIGDEFKEGGMSPFVVAIHLTYLDGDVYVGHFLSDATSKSRADTAGKFSEALSNLISFVNHNGMAAQTLGIQEFEDLHIRGHYPGLGQVKKASMKHHIEFIMNLI</sequence>
<dbReference type="Proteomes" id="UP000515369">
    <property type="component" value="Chromosome"/>
</dbReference>
<dbReference type="NCBIfam" id="NF033831">
    <property type="entry name" value="sce7725_fam"/>
    <property type="match status" value="1"/>
</dbReference>
<keyword evidence="2" id="KW-1185">Reference proteome</keyword>
<dbReference type="InterPro" id="IPR047727">
    <property type="entry name" value="Sce7725-like"/>
</dbReference>
<gene>
    <name evidence="1" type="ORF">H3H32_03800</name>
</gene>
<protein>
    <submittedName>
        <fullName evidence="1">Sce7725 family protein</fullName>
    </submittedName>
</protein>
<dbReference type="AlphaFoldDB" id="A0A7G5GZ01"/>
<name>A0A7G5GZ01_9BACT</name>
<dbReference type="RefSeq" id="WP_182461349.1">
    <property type="nucleotide sequence ID" value="NZ_CP059732.1"/>
</dbReference>
<dbReference type="KEGG" id="sfol:H3H32_03800"/>
<reference evidence="1 2" key="1">
    <citation type="submission" date="2020-07" db="EMBL/GenBank/DDBJ databases">
        <title>Spirosoma foliorum sp. nov., isolated from the leaves on the Nejang mountain Korea, Republic of.</title>
        <authorList>
            <person name="Ho H."/>
            <person name="Lee Y.-J."/>
            <person name="Nurcahyanto D.-A."/>
            <person name="Kim S.-G."/>
        </authorList>
    </citation>
    <scope>NUCLEOTIDE SEQUENCE [LARGE SCALE GENOMIC DNA]</scope>
    <source>
        <strain evidence="1 2">PL0136</strain>
    </source>
</reference>
<evidence type="ECO:0000313" key="2">
    <source>
        <dbReference type="Proteomes" id="UP000515369"/>
    </source>
</evidence>
<evidence type="ECO:0000313" key="1">
    <source>
        <dbReference type="EMBL" id="QMW04093.1"/>
    </source>
</evidence>